<evidence type="ECO:0000313" key="1">
    <source>
        <dbReference type="EMBL" id="KXB55620.1"/>
    </source>
</evidence>
<proteinExistence type="predicted"/>
<reference evidence="1 2" key="1">
    <citation type="submission" date="2016-01" db="EMBL/GenBank/DDBJ databases">
        <authorList>
            <person name="Mitreva M."/>
            <person name="Pepin K.H."/>
            <person name="Mihindukulasuriya K.A."/>
            <person name="Fulton R."/>
            <person name="Fronick C."/>
            <person name="O'Laughlin M."/>
            <person name="Miner T."/>
            <person name="Herter B."/>
            <person name="Rosa B.A."/>
            <person name="Cordes M."/>
            <person name="Tomlinson C."/>
            <person name="Wollam A."/>
            <person name="Palsikar V.B."/>
            <person name="Mardis E.R."/>
            <person name="Wilson R.K."/>
        </authorList>
    </citation>
    <scope>NUCLEOTIDE SEQUENCE [LARGE SCALE GENOMIC DNA]</scope>
    <source>
        <strain evidence="1 2">KA00071</strain>
    </source>
</reference>
<evidence type="ECO:0000313" key="2">
    <source>
        <dbReference type="Proteomes" id="UP000070467"/>
    </source>
</evidence>
<sequence length="42" mass="5404">MFSAYLSFIFKNEFHFYFLFNFKKYLNELKIKIIFFLFYVIE</sequence>
<dbReference type="EMBL" id="LSDB01000067">
    <property type="protein sequence ID" value="KXB55620.1"/>
    <property type="molecule type" value="Genomic_DNA"/>
</dbReference>
<keyword evidence="2" id="KW-1185">Reference proteome</keyword>
<accession>A0ABR5TKG4</accession>
<dbReference type="Proteomes" id="UP000070467">
    <property type="component" value="Unassembled WGS sequence"/>
</dbReference>
<gene>
    <name evidence="1" type="ORF">HMPREF1871_01180</name>
</gene>
<comment type="caution">
    <text evidence="1">The sequence shown here is derived from an EMBL/GenBank/DDBJ whole genome shotgun (WGS) entry which is preliminary data.</text>
</comment>
<protein>
    <submittedName>
        <fullName evidence="1">Uncharacterized protein</fullName>
    </submittedName>
</protein>
<organism evidence="1 2">
    <name type="scientific">Gemelliphila asaccharolytica</name>
    <dbReference type="NCBI Taxonomy" id="502393"/>
    <lineage>
        <taxon>Bacteria</taxon>
        <taxon>Bacillati</taxon>
        <taxon>Bacillota</taxon>
        <taxon>Bacilli</taxon>
        <taxon>Bacillales</taxon>
        <taxon>Gemellaceae</taxon>
        <taxon>Gemelliphila</taxon>
    </lineage>
</organism>
<name>A0ABR5TKG4_9BACL</name>